<dbReference type="EMBL" id="JACCJC010000085">
    <property type="protein sequence ID" value="KAF6227546.1"/>
    <property type="molecule type" value="Genomic_DNA"/>
</dbReference>
<keyword evidence="3" id="KW-1185">Reference proteome</keyword>
<feature type="region of interest" description="Disordered" evidence="1">
    <location>
        <begin position="359"/>
        <end position="405"/>
    </location>
</feature>
<dbReference type="OrthoDB" id="5372082at2759"/>
<dbReference type="AlphaFoldDB" id="A0A8H6CQM6"/>
<feature type="compositionally biased region" description="Polar residues" evidence="1">
    <location>
        <begin position="67"/>
        <end position="89"/>
    </location>
</feature>
<dbReference type="GeneID" id="59293821"/>
<feature type="region of interest" description="Disordered" evidence="1">
    <location>
        <begin position="62"/>
        <end position="89"/>
    </location>
</feature>
<comment type="caution">
    <text evidence="2">The sequence shown here is derived from an EMBL/GenBank/DDBJ whole genome shotgun (WGS) entry which is preliminary data.</text>
</comment>
<dbReference type="Proteomes" id="UP000578531">
    <property type="component" value="Unassembled WGS sequence"/>
</dbReference>
<protein>
    <submittedName>
        <fullName evidence="2">Uncharacterized protein</fullName>
    </submittedName>
</protein>
<accession>A0A8H6CQM6</accession>
<evidence type="ECO:0000313" key="2">
    <source>
        <dbReference type="EMBL" id="KAF6227546.1"/>
    </source>
</evidence>
<dbReference type="RefSeq" id="XP_037159037.1">
    <property type="nucleotide sequence ID" value="XM_037314057.1"/>
</dbReference>
<organism evidence="2 3">
    <name type="scientific">Letharia columbiana</name>
    <dbReference type="NCBI Taxonomy" id="112416"/>
    <lineage>
        <taxon>Eukaryota</taxon>
        <taxon>Fungi</taxon>
        <taxon>Dikarya</taxon>
        <taxon>Ascomycota</taxon>
        <taxon>Pezizomycotina</taxon>
        <taxon>Lecanoromycetes</taxon>
        <taxon>OSLEUM clade</taxon>
        <taxon>Lecanoromycetidae</taxon>
        <taxon>Lecanorales</taxon>
        <taxon>Lecanorineae</taxon>
        <taxon>Parmeliaceae</taxon>
        <taxon>Letharia</taxon>
    </lineage>
</organism>
<sequence>MRSTKLPTPVPNQGRSWTLGHYLVLSSTTLIMDDVAEFFSPEALRLLDESGIDRETVFQPDKLPVDHTSSTGPAQCEAQTNQNPLSSLQGNPGCSTLPLGILTKPKRKRAKFDIMAHAKVAIVREKGACLRCRALKIPRLESPCITGNAFSEAQKNLLRNLAHHMIHIAGRAQVLDSQRDNCHTLDHAYCLWSRKAVFEWEIVPNDSPRELEEDLRPFAHFCSAHNTQGLGSTDLSGEPSPLLSQKTSAPSLTSLSEIVSPENIFRRPVPRVTNATENSMLGRCFSCNNALDVEGSFRPRLSLYLDVSTDETSDDLGDSALQGQTVLELLDLQASPVTCSTSYPEDGWSWSDPHDLLVGSQGGVSEPSSEPGLDYSPTTNSLSMPGIKSAPTPSALRSPDMTSCRQNSNFSLEQKAEKTAQFRGQLGPRPNTTRGFLHSMPSLDEWHRCIRVLRHPCV</sequence>
<evidence type="ECO:0000313" key="3">
    <source>
        <dbReference type="Proteomes" id="UP000578531"/>
    </source>
</evidence>
<reference evidence="2 3" key="1">
    <citation type="journal article" date="2020" name="Genomics">
        <title>Complete, high-quality genomes from long-read metagenomic sequencing of two wolf lichen thalli reveals enigmatic genome architecture.</title>
        <authorList>
            <person name="McKenzie S.K."/>
            <person name="Walston R.F."/>
            <person name="Allen J.L."/>
        </authorList>
    </citation>
    <scope>NUCLEOTIDE SEQUENCE [LARGE SCALE GENOMIC DNA]</scope>
    <source>
        <strain evidence="2">WasteWater2</strain>
    </source>
</reference>
<proteinExistence type="predicted"/>
<gene>
    <name evidence="2" type="ORF">HO173_012185</name>
</gene>
<name>A0A8H6CQM6_9LECA</name>
<evidence type="ECO:0000256" key="1">
    <source>
        <dbReference type="SAM" id="MobiDB-lite"/>
    </source>
</evidence>